<accession>A0A1G4WZH9</accession>
<gene>
    <name evidence="2" type="ORF">SAMN02799620_05752</name>
</gene>
<keyword evidence="1" id="KW-1133">Transmembrane helix</keyword>
<sequence>MADESRREAEQLFAKFSESDGLVILPQRRLDDGRGVYEKGLIDLVKDLRDEGITVSWADVPAQRAYLEKRSAAEVVWGALLGVPSGVVSSVIYAALGRWFSRDTHRAGSVRLGIVRETTFPDGTTTREWLDFDGNGDEVAALVKASAPHSLPPEKEDD</sequence>
<keyword evidence="1" id="KW-0472">Membrane</keyword>
<protein>
    <submittedName>
        <fullName evidence="2">Uncharacterized protein</fullName>
    </submittedName>
</protein>
<name>A0A1G4WZH9_9MYCO</name>
<evidence type="ECO:0000256" key="1">
    <source>
        <dbReference type="SAM" id="Phobius"/>
    </source>
</evidence>
<proteinExistence type="predicted"/>
<organism evidence="2 3">
    <name type="scientific">Mycolicibacterium fluoranthenivorans</name>
    <dbReference type="NCBI Taxonomy" id="258505"/>
    <lineage>
        <taxon>Bacteria</taxon>
        <taxon>Bacillati</taxon>
        <taxon>Actinomycetota</taxon>
        <taxon>Actinomycetes</taxon>
        <taxon>Mycobacteriales</taxon>
        <taxon>Mycobacteriaceae</taxon>
        <taxon>Mycolicibacterium</taxon>
    </lineage>
</organism>
<reference evidence="3" key="1">
    <citation type="submission" date="2016-10" db="EMBL/GenBank/DDBJ databases">
        <authorList>
            <person name="Varghese N."/>
            <person name="Submissions S."/>
        </authorList>
    </citation>
    <scope>NUCLEOTIDE SEQUENCE [LARGE SCALE GENOMIC DNA]</scope>
    <source>
        <strain evidence="3">UNC267MFSha1.1M11</strain>
    </source>
</reference>
<evidence type="ECO:0000313" key="3">
    <source>
        <dbReference type="Proteomes" id="UP000199707"/>
    </source>
</evidence>
<dbReference type="RefSeq" id="WP_139170261.1">
    <property type="nucleotide sequence ID" value="NZ_FMUB01000016.1"/>
</dbReference>
<dbReference type="AlphaFoldDB" id="A0A1G4WZH9"/>
<feature type="transmembrane region" description="Helical" evidence="1">
    <location>
        <begin position="75"/>
        <end position="96"/>
    </location>
</feature>
<dbReference type="Proteomes" id="UP000199707">
    <property type="component" value="Unassembled WGS sequence"/>
</dbReference>
<dbReference type="EMBL" id="FMUB01000016">
    <property type="protein sequence ID" value="SCX32937.1"/>
    <property type="molecule type" value="Genomic_DNA"/>
</dbReference>
<keyword evidence="1" id="KW-0812">Transmembrane</keyword>
<evidence type="ECO:0000313" key="2">
    <source>
        <dbReference type="EMBL" id="SCX32937.1"/>
    </source>
</evidence>